<dbReference type="PRINTS" id="PR00131">
    <property type="entry name" value="GLHYDRLASE1"/>
</dbReference>
<comment type="caution">
    <text evidence="5">The sequence shown here is derived from an EMBL/GenBank/DDBJ whole genome shotgun (WGS) entry which is preliminary data.</text>
</comment>
<dbReference type="InterPro" id="IPR033132">
    <property type="entry name" value="GH_1_N_CS"/>
</dbReference>
<dbReference type="PANTHER" id="PTHR10353:SF209">
    <property type="entry name" value="GALACTOLIPID GALACTOSYLTRANSFERASE SFR2, CHLOROPLASTIC"/>
    <property type="match status" value="1"/>
</dbReference>
<proteinExistence type="inferred from homology"/>
<evidence type="ECO:0000256" key="4">
    <source>
        <dbReference type="RuleBase" id="RU003690"/>
    </source>
</evidence>
<reference evidence="5 6" key="1">
    <citation type="journal article" date="2016" name="Nat. Commun.">
        <title>Thousands of microbial genomes shed light on interconnected biogeochemical processes in an aquifer system.</title>
        <authorList>
            <person name="Anantharaman K."/>
            <person name="Brown C.T."/>
            <person name="Hug L.A."/>
            <person name="Sharon I."/>
            <person name="Castelle C.J."/>
            <person name="Probst A.J."/>
            <person name="Thomas B.C."/>
            <person name="Singh A."/>
            <person name="Wilkins M.J."/>
            <person name="Karaoz U."/>
            <person name="Brodie E.L."/>
            <person name="Williams K.H."/>
            <person name="Hubbard S.S."/>
            <person name="Banfield J.F."/>
        </authorList>
    </citation>
    <scope>NUCLEOTIDE SEQUENCE [LARGE SCALE GENOMIC DNA]</scope>
</reference>
<dbReference type="Pfam" id="PF00232">
    <property type="entry name" value="Glyco_hydro_1"/>
    <property type="match status" value="2"/>
</dbReference>
<sequence>MKRILIVCLFLISLFFIFKSSQPETLLNTKPAVEEKREANRELNQELIFPKGFIWGAATSAYQTEGTAGLTDWDNWQAKTNWESERKGRKKVGQAANFYENYGQDIRLAKELGIESIRVSIEWARIEPEPGKFDRKEMTHYKTMISYMQRLGLKPFVNLNHFTVPKWFASLGGWENDLSHLCFAKYAAFVAENLKDQKIKYWMTFNEPTILIGHPYLSGDWPPNANWPKPKKYPYDIEAAIKVYRNLVKAHRAAYVTIHKICDEKKFKPLVGISHFTRYVEPHNPNKFEDQVVATSLKLFDNHYFINAVENHLDYIGLNYYTRSVVKFSFWSSLFFSKFVSFNGPEVYPEGLANLVREFLIYEKPIIITENGVSDKQKIGRQEFLKLHIAELHKVLREAQEKNAPILGYFYWALTDTWEWEEQNFESRMGLIEVNFQTFERKIKSSSWIYRDIIESNGLTKEIWKK</sequence>
<dbReference type="InterPro" id="IPR017853">
    <property type="entry name" value="GH"/>
</dbReference>
<evidence type="ECO:0000256" key="3">
    <source>
        <dbReference type="ARBA" id="ARBA00023295"/>
    </source>
</evidence>
<evidence type="ECO:0000256" key="2">
    <source>
        <dbReference type="ARBA" id="ARBA00022801"/>
    </source>
</evidence>
<evidence type="ECO:0000313" key="5">
    <source>
        <dbReference type="EMBL" id="OGN13634.1"/>
    </source>
</evidence>
<organism evidence="5 6">
    <name type="scientific">Candidatus Yanofskybacteria bacterium RIFCSPHIGHO2_02_FULL_43_15c</name>
    <dbReference type="NCBI Taxonomy" id="1802679"/>
    <lineage>
        <taxon>Bacteria</taxon>
        <taxon>Candidatus Yanofskyibacteriota</taxon>
    </lineage>
</organism>
<keyword evidence="2" id="KW-0378">Hydrolase</keyword>
<dbReference type="GO" id="GO:0008422">
    <property type="term" value="F:beta-glucosidase activity"/>
    <property type="evidence" value="ECO:0007669"/>
    <property type="project" value="TreeGrafter"/>
</dbReference>
<accession>A0A1F8FKL7</accession>
<comment type="similarity">
    <text evidence="1 4">Belongs to the glycosyl hydrolase 1 family.</text>
</comment>
<dbReference type="InterPro" id="IPR001360">
    <property type="entry name" value="Glyco_hydro_1"/>
</dbReference>
<gene>
    <name evidence="5" type="ORF">A3C71_01485</name>
</gene>
<dbReference type="PANTHER" id="PTHR10353">
    <property type="entry name" value="GLYCOSYL HYDROLASE"/>
    <property type="match status" value="1"/>
</dbReference>
<keyword evidence="3" id="KW-0326">Glycosidase</keyword>
<dbReference type="AlphaFoldDB" id="A0A1F8FKL7"/>
<name>A0A1F8FKL7_9BACT</name>
<dbReference type="SUPFAM" id="SSF51445">
    <property type="entry name" value="(Trans)glycosidases"/>
    <property type="match status" value="1"/>
</dbReference>
<protein>
    <recommendedName>
        <fullName evidence="7">Beta-glucosidase</fullName>
    </recommendedName>
</protein>
<evidence type="ECO:0008006" key="7">
    <source>
        <dbReference type="Google" id="ProtNLM"/>
    </source>
</evidence>
<dbReference type="Proteomes" id="UP000178197">
    <property type="component" value="Unassembled WGS sequence"/>
</dbReference>
<evidence type="ECO:0000256" key="1">
    <source>
        <dbReference type="ARBA" id="ARBA00010838"/>
    </source>
</evidence>
<evidence type="ECO:0000313" key="6">
    <source>
        <dbReference type="Proteomes" id="UP000178197"/>
    </source>
</evidence>
<dbReference type="EMBL" id="MGJT01000003">
    <property type="protein sequence ID" value="OGN13634.1"/>
    <property type="molecule type" value="Genomic_DNA"/>
</dbReference>
<dbReference type="GO" id="GO:0005975">
    <property type="term" value="P:carbohydrate metabolic process"/>
    <property type="evidence" value="ECO:0007669"/>
    <property type="project" value="InterPro"/>
</dbReference>
<dbReference type="Gene3D" id="3.20.20.80">
    <property type="entry name" value="Glycosidases"/>
    <property type="match status" value="1"/>
</dbReference>
<dbReference type="PROSITE" id="PS00653">
    <property type="entry name" value="GLYCOSYL_HYDROL_F1_2"/>
    <property type="match status" value="1"/>
</dbReference>